<evidence type="ECO:0000256" key="6">
    <source>
        <dbReference type="PROSITE-ProRule" id="PRU10141"/>
    </source>
</evidence>
<dbReference type="InterPro" id="IPR008271">
    <property type="entry name" value="Ser/Thr_kinase_AS"/>
</dbReference>
<dbReference type="InterPro" id="IPR000719">
    <property type="entry name" value="Prot_kinase_dom"/>
</dbReference>
<dbReference type="Proteomes" id="UP000663874">
    <property type="component" value="Unassembled WGS sequence"/>
</dbReference>
<keyword evidence="5 6" id="KW-0067">ATP-binding</keyword>
<evidence type="ECO:0000256" key="2">
    <source>
        <dbReference type="ARBA" id="ARBA00022679"/>
    </source>
</evidence>
<dbReference type="AlphaFoldDB" id="A0A819HWH6"/>
<keyword evidence="3 6" id="KW-0547">Nucleotide-binding</keyword>
<name>A0A819HWH6_9BILA</name>
<evidence type="ECO:0000256" key="4">
    <source>
        <dbReference type="ARBA" id="ARBA00022777"/>
    </source>
</evidence>
<dbReference type="FunFam" id="3.30.200.20:FF:000042">
    <property type="entry name" value="Aurora kinase A"/>
    <property type="match status" value="1"/>
</dbReference>
<dbReference type="GO" id="GO:0004674">
    <property type="term" value="F:protein serine/threonine kinase activity"/>
    <property type="evidence" value="ECO:0007669"/>
    <property type="project" value="UniProtKB-KW"/>
</dbReference>
<keyword evidence="1 7" id="KW-0723">Serine/threonine-protein kinase</keyword>
<accession>A0A819HWH6</accession>
<dbReference type="PROSITE" id="PS50011">
    <property type="entry name" value="PROTEIN_KINASE_DOM"/>
    <property type="match status" value="1"/>
</dbReference>
<dbReference type="PROSITE" id="PS00107">
    <property type="entry name" value="PROTEIN_KINASE_ATP"/>
    <property type="match status" value="1"/>
</dbReference>
<evidence type="ECO:0000313" key="9">
    <source>
        <dbReference type="EMBL" id="CAF3908906.1"/>
    </source>
</evidence>
<dbReference type="FunFam" id="1.10.510.10:FF:000571">
    <property type="entry name" value="Maternal embryonic leucine zipper kinase"/>
    <property type="match status" value="1"/>
</dbReference>
<dbReference type="GO" id="GO:0005524">
    <property type="term" value="F:ATP binding"/>
    <property type="evidence" value="ECO:0007669"/>
    <property type="project" value="UniProtKB-UniRule"/>
</dbReference>
<keyword evidence="4" id="KW-0418">Kinase</keyword>
<evidence type="ECO:0000259" key="8">
    <source>
        <dbReference type="PROSITE" id="PS50011"/>
    </source>
</evidence>
<comment type="caution">
    <text evidence="9">The sequence shown here is derived from an EMBL/GenBank/DDBJ whole genome shotgun (WGS) entry which is preliminary data.</text>
</comment>
<dbReference type="SUPFAM" id="SSF56112">
    <property type="entry name" value="Protein kinase-like (PK-like)"/>
    <property type="match status" value="1"/>
</dbReference>
<sequence>MAVSAAEWIPHSCDKCMNLDSIKNYDKFELIGTGGFAKVYRGIRLCDRLDVAIKIMDKQQLKLKNAQARINAEVQIHYRLRNSAIVQLLEVFEDDTNIYLILDLCATDMQKYLNIRQQFTEDETRHYIKQIVTGIEYLHSHQILHRDLKLHNLLLTKENNVKIADFGLAKQLVTHEQTNFTMVGTPNFLAPEIATRKTHSFEADIWSLGALIYQCLVGKPPFDDQDVLSTLKRVANVRYVLPEGLSHEAKDLINRILQKDTKKRLTLIQIRNHPFLLKR</sequence>
<feature type="domain" description="Protein kinase" evidence="8">
    <location>
        <begin position="25"/>
        <end position="276"/>
    </location>
</feature>
<feature type="binding site" evidence="6">
    <location>
        <position position="54"/>
    </location>
    <ligand>
        <name>ATP</name>
        <dbReference type="ChEBI" id="CHEBI:30616"/>
    </ligand>
</feature>
<gene>
    <name evidence="9" type="ORF">FNK824_LOCUS20986</name>
</gene>
<comment type="similarity">
    <text evidence="7">Belongs to the protein kinase superfamily.</text>
</comment>
<dbReference type="InterPro" id="IPR011009">
    <property type="entry name" value="Kinase-like_dom_sf"/>
</dbReference>
<dbReference type="EMBL" id="CAJOBE010003953">
    <property type="protein sequence ID" value="CAF3908906.1"/>
    <property type="molecule type" value="Genomic_DNA"/>
</dbReference>
<feature type="non-terminal residue" evidence="9">
    <location>
        <position position="1"/>
    </location>
</feature>
<evidence type="ECO:0000256" key="5">
    <source>
        <dbReference type="ARBA" id="ARBA00022840"/>
    </source>
</evidence>
<keyword evidence="2" id="KW-0808">Transferase</keyword>
<evidence type="ECO:0000256" key="1">
    <source>
        <dbReference type="ARBA" id="ARBA00022527"/>
    </source>
</evidence>
<dbReference type="Pfam" id="PF00069">
    <property type="entry name" value="Pkinase"/>
    <property type="match status" value="1"/>
</dbReference>
<dbReference type="PANTHER" id="PTHR24345">
    <property type="entry name" value="SERINE/THREONINE-PROTEIN KINASE PLK"/>
    <property type="match status" value="1"/>
</dbReference>
<organism evidence="9 10">
    <name type="scientific">Rotaria sordida</name>
    <dbReference type="NCBI Taxonomy" id="392033"/>
    <lineage>
        <taxon>Eukaryota</taxon>
        <taxon>Metazoa</taxon>
        <taxon>Spiralia</taxon>
        <taxon>Gnathifera</taxon>
        <taxon>Rotifera</taxon>
        <taxon>Eurotatoria</taxon>
        <taxon>Bdelloidea</taxon>
        <taxon>Philodinida</taxon>
        <taxon>Philodinidae</taxon>
        <taxon>Rotaria</taxon>
    </lineage>
</organism>
<protein>
    <recommendedName>
        <fullName evidence="8">Protein kinase domain-containing protein</fullName>
    </recommendedName>
</protein>
<evidence type="ECO:0000256" key="7">
    <source>
        <dbReference type="RuleBase" id="RU000304"/>
    </source>
</evidence>
<dbReference type="SMART" id="SM00220">
    <property type="entry name" value="S_TKc"/>
    <property type="match status" value="1"/>
</dbReference>
<reference evidence="9" key="1">
    <citation type="submission" date="2021-02" db="EMBL/GenBank/DDBJ databases">
        <authorList>
            <person name="Nowell W R."/>
        </authorList>
    </citation>
    <scope>NUCLEOTIDE SEQUENCE</scope>
</reference>
<dbReference type="GO" id="GO:0005634">
    <property type="term" value="C:nucleus"/>
    <property type="evidence" value="ECO:0007669"/>
    <property type="project" value="TreeGrafter"/>
</dbReference>
<evidence type="ECO:0000313" key="10">
    <source>
        <dbReference type="Proteomes" id="UP000663874"/>
    </source>
</evidence>
<dbReference type="InterPro" id="IPR017441">
    <property type="entry name" value="Protein_kinase_ATP_BS"/>
</dbReference>
<dbReference type="PROSITE" id="PS00108">
    <property type="entry name" value="PROTEIN_KINASE_ST"/>
    <property type="match status" value="1"/>
</dbReference>
<dbReference type="PANTHER" id="PTHR24345:SF91">
    <property type="entry name" value="SERINE_THREONINE-PROTEIN KINASE PLK4"/>
    <property type="match status" value="1"/>
</dbReference>
<dbReference type="Gene3D" id="1.10.510.10">
    <property type="entry name" value="Transferase(Phosphotransferase) domain 1"/>
    <property type="match status" value="1"/>
</dbReference>
<proteinExistence type="inferred from homology"/>
<evidence type="ECO:0000256" key="3">
    <source>
        <dbReference type="ARBA" id="ARBA00022741"/>
    </source>
</evidence>